<proteinExistence type="predicted"/>
<dbReference type="RefSeq" id="WP_201917084.1">
    <property type="nucleotide sequence ID" value="NZ_BAABAX010000021.1"/>
</dbReference>
<dbReference type="CDD" id="cd07818">
    <property type="entry name" value="SRPBCC_1"/>
    <property type="match status" value="1"/>
</dbReference>
<dbReference type="Gene3D" id="3.30.530.20">
    <property type="match status" value="1"/>
</dbReference>
<name>A0A936ZVJ8_9FLAO</name>
<accession>A0A936ZVJ8</accession>
<evidence type="ECO:0000256" key="1">
    <source>
        <dbReference type="SAM" id="MobiDB-lite"/>
    </source>
</evidence>
<organism evidence="2 3">
    <name type="scientific">Aquimarina mytili</name>
    <dbReference type="NCBI Taxonomy" id="874423"/>
    <lineage>
        <taxon>Bacteria</taxon>
        <taxon>Pseudomonadati</taxon>
        <taxon>Bacteroidota</taxon>
        <taxon>Flavobacteriia</taxon>
        <taxon>Flavobacteriales</taxon>
        <taxon>Flavobacteriaceae</taxon>
        <taxon>Aquimarina</taxon>
    </lineage>
</organism>
<comment type="caution">
    <text evidence="2">The sequence shown here is derived from an EMBL/GenBank/DDBJ whole genome shotgun (WGS) entry which is preliminary data.</text>
</comment>
<dbReference type="Proteomes" id="UP000651057">
    <property type="component" value="Unassembled WGS sequence"/>
</dbReference>
<dbReference type="SUPFAM" id="SSF55961">
    <property type="entry name" value="Bet v1-like"/>
    <property type="match status" value="1"/>
</dbReference>
<feature type="region of interest" description="Disordered" evidence="1">
    <location>
        <begin position="186"/>
        <end position="209"/>
    </location>
</feature>
<dbReference type="InterPro" id="IPR023393">
    <property type="entry name" value="START-like_dom_sf"/>
</dbReference>
<dbReference type="AlphaFoldDB" id="A0A936ZVJ8"/>
<dbReference type="Pfam" id="PF10604">
    <property type="entry name" value="Polyketide_cyc2"/>
    <property type="match status" value="1"/>
</dbReference>
<evidence type="ECO:0000313" key="3">
    <source>
        <dbReference type="Proteomes" id="UP000651057"/>
    </source>
</evidence>
<evidence type="ECO:0000313" key="2">
    <source>
        <dbReference type="EMBL" id="MBL0682785.1"/>
    </source>
</evidence>
<sequence>MKALKKIVLVLIILIAIVLIAAAFVSKEMVYEKSITVNTPIETAWENVNSLEDLDNWSPWNDIDPNMKKEMTGTDGEIGATASWDSEVKDVGKGSQTIAKMEAPNLFETDLKFYAPYESEAKGYIKLAKEADATKITWGFHSEMPYPFNLMMVFSDMEEAMGDTWSNGLSKLKQLCEESYKKQLEEEKQKALELQQQQEQKQEQEQEEA</sequence>
<reference evidence="2" key="1">
    <citation type="submission" date="2021-01" db="EMBL/GenBank/DDBJ databases">
        <authorList>
            <person name="Zhong Y.L."/>
        </authorList>
    </citation>
    <scope>NUCLEOTIDE SEQUENCE</scope>
    <source>
        <strain evidence="2">KCTC 23302</strain>
    </source>
</reference>
<gene>
    <name evidence="2" type="ORF">JJQ60_04600</name>
</gene>
<keyword evidence="3" id="KW-1185">Reference proteome</keyword>
<dbReference type="InterPro" id="IPR019587">
    <property type="entry name" value="Polyketide_cyclase/dehydratase"/>
</dbReference>
<protein>
    <submittedName>
        <fullName evidence="2">SRPBCC family protein</fullName>
    </submittedName>
</protein>
<feature type="compositionally biased region" description="Basic and acidic residues" evidence="1">
    <location>
        <begin position="200"/>
        <end position="209"/>
    </location>
</feature>
<dbReference type="EMBL" id="JAERQJ010000001">
    <property type="protein sequence ID" value="MBL0682785.1"/>
    <property type="molecule type" value="Genomic_DNA"/>
</dbReference>